<accession>A0ABZ2YB29</accession>
<evidence type="ECO:0000313" key="4">
    <source>
        <dbReference type="Proteomes" id="UP001461341"/>
    </source>
</evidence>
<keyword evidence="1" id="KW-1133">Transmembrane helix</keyword>
<keyword evidence="4" id="KW-1185">Reference proteome</keyword>
<name>A0ABZ2YB29_9BACT</name>
<evidence type="ECO:0000313" key="3">
    <source>
        <dbReference type="EMBL" id="WZL75797.1"/>
    </source>
</evidence>
<protein>
    <submittedName>
        <fullName evidence="3">Zinc ribbon domain-containing protein</fullName>
    </submittedName>
</protein>
<gene>
    <name evidence="3" type="ORF">QBE54_09435</name>
</gene>
<feature type="domain" description="Zinc-ribbon" evidence="2">
    <location>
        <begin position="190"/>
        <end position="211"/>
    </location>
</feature>
<keyword evidence="1" id="KW-0812">Transmembrane</keyword>
<proteinExistence type="predicted"/>
<sequence length="212" mass="24750">MNAFGYLLLIGFLLLGAIVWSVKRRGKEVNVTEFWAEKEREFGEKKVLSSFARYLGGHPRFETKTEGLLYLMSRSLWFENFEKGPNIFGIAPPFEKVIFRIPLSSITAVEAIPEKELFHRDRSLLFLNRRRINQKPEYLLVRYRDEWQREREVYFDSMVELATWQKTIAETQKNMPPEALKEKPEAVGVCPNCGKKVSPDFKLCPYCGCKLS</sequence>
<reference evidence="3 4" key="1">
    <citation type="submission" date="2023-03" db="EMBL/GenBank/DDBJ databases">
        <title>Novel Species.</title>
        <authorList>
            <person name="Ma S."/>
        </authorList>
    </citation>
    <scope>NUCLEOTIDE SEQUENCE [LARGE SCALE GENOMIC DNA]</scope>
    <source>
        <strain evidence="3 4">B11</strain>
    </source>
</reference>
<evidence type="ECO:0000259" key="2">
    <source>
        <dbReference type="Pfam" id="PF13240"/>
    </source>
</evidence>
<dbReference type="InterPro" id="IPR026870">
    <property type="entry name" value="Zinc_ribbon_dom"/>
</dbReference>
<organism evidence="3 4">
    <name type="scientific">Thermatribacter velox</name>
    <dbReference type="NCBI Taxonomy" id="3039681"/>
    <lineage>
        <taxon>Bacteria</taxon>
        <taxon>Pseudomonadati</taxon>
        <taxon>Atribacterota</taxon>
        <taxon>Atribacteria</taxon>
        <taxon>Atribacterales</taxon>
        <taxon>Thermatribacteraceae</taxon>
        <taxon>Thermatribacter</taxon>
    </lineage>
</organism>
<feature type="transmembrane region" description="Helical" evidence="1">
    <location>
        <begin position="6"/>
        <end position="22"/>
    </location>
</feature>
<keyword evidence="1" id="KW-0472">Membrane</keyword>
<evidence type="ECO:0000256" key="1">
    <source>
        <dbReference type="SAM" id="Phobius"/>
    </source>
</evidence>
<dbReference type="Pfam" id="PF13240">
    <property type="entry name" value="Zn_Ribbon_1"/>
    <property type="match status" value="1"/>
</dbReference>
<dbReference type="Proteomes" id="UP001461341">
    <property type="component" value="Chromosome"/>
</dbReference>
<dbReference type="EMBL" id="CP121689">
    <property type="protein sequence ID" value="WZL75797.1"/>
    <property type="molecule type" value="Genomic_DNA"/>
</dbReference>